<feature type="domain" description="Peptidase S9 prolyl oligopeptidase catalytic" evidence="2">
    <location>
        <begin position="403"/>
        <end position="614"/>
    </location>
</feature>
<dbReference type="PANTHER" id="PTHR42776">
    <property type="entry name" value="SERINE PEPTIDASE S9 FAMILY MEMBER"/>
    <property type="match status" value="1"/>
</dbReference>
<dbReference type="KEGG" id="mrd:Mrad2831_4772"/>
<sequence>MQGDLIPRRILFGNPERAFRQISPDGEWLTWVAPANGVMNIFIAPRATPDRARQLTFDQGRGVTAYCWTMGATHLVYGQDTDGDENTRLYALNIADGSVRNLTPEPDVKANLGGVSRKIRDMIMVYLNDRDPRFHDLYAINPATGERRKLADNPGFADIMVDAAFRPTLAVALHPNGEMHLLRNARAEGPPAPEDWQPWQTIPREDARTTFPLHLSADGSILYMADSRGRDTAALSAITLATGERTLIASDPRADITETFTDAETQEILGYGVSYLVREFHTVDPRAGDFAWLADQGLENPVVVGRTEADDIWLVGTYSDVSPGEVFVFDRPNRTLTRLPPSSPELAAAGLRPMEPHTIPTRDGLNLISYATLPERAGPSERVPLVLVVHGGPTARDEFGCNREHQWLANRGYAALSVNFRGSAGFGKAFVNAAEGEWGRRMDDDLIEAVTWAKDNLPIDPSRIAIYGASYGGYATLVGLTRNPDLYACGVDIVGPSNLETLLETIPPYWEAGRHQLKRMIGDPDTAEGLARLRDRSPLHQADRIRRPLMIAQGANDPRVKRAESDQMVAALRSKAIPVTYLLFPDEGHGFERPENTLSFYAQAEAFLAAHLGGRCEPDDPMTRDRSSMQIL</sequence>
<name>B1M812_METRJ</name>
<dbReference type="Gene3D" id="2.120.10.30">
    <property type="entry name" value="TolB, C-terminal domain"/>
    <property type="match status" value="1"/>
</dbReference>
<dbReference type="OrthoDB" id="1094230at2"/>
<evidence type="ECO:0000259" key="2">
    <source>
        <dbReference type="Pfam" id="PF00326"/>
    </source>
</evidence>
<dbReference type="SUPFAM" id="SSF82171">
    <property type="entry name" value="DPP6 N-terminal domain-like"/>
    <property type="match status" value="1"/>
</dbReference>
<accession>B1M812</accession>
<reference evidence="3 4" key="1">
    <citation type="submission" date="2008-03" db="EMBL/GenBank/DDBJ databases">
        <title>Complete sequence of chromosome of Methylobacterium radiotolerans JCM 2831.</title>
        <authorList>
            <consortium name="US DOE Joint Genome Institute"/>
            <person name="Copeland A."/>
            <person name="Lucas S."/>
            <person name="Lapidus A."/>
            <person name="Glavina del Rio T."/>
            <person name="Dalin E."/>
            <person name="Tice H."/>
            <person name="Bruce D."/>
            <person name="Goodwin L."/>
            <person name="Pitluck S."/>
            <person name="Kiss H."/>
            <person name="Brettin T."/>
            <person name="Detter J.C."/>
            <person name="Han C."/>
            <person name="Kuske C.R."/>
            <person name="Schmutz J."/>
            <person name="Larimer F."/>
            <person name="Land M."/>
            <person name="Hauser L."/>
            <person name="Kyrpides N."/>
            <person name="Mikhailova N."/>
            <person name="Marx C.J."/>
            <person name="Richardson P."/>
        </authorList>
    </citation>
    <scope>NUCLEOTIDE SEQUENCE [LARGE SCALE GENOMIC DNA]</scope>
    <source>
        <strain evidence="4">ATCC 27329 / DSM 1819 / JCM 2831 / NBRC 15690 / NCIMB 10815 / 0-1</strain>
    </source>
</reference>
<dbReference type="InterPro" id="IPR029058">
    <property type="entry name" value="AB_hydrolase_fold"/>
</dbReference>
<dbReference type="GO" id="GO:0004252">
    <property type="term" value="F:serine-type endopeptidase activity"/>
    <property type="evidence" value="ECO:0007669"/>
    <property type="project" value="TreeGrafter"/>
</dbReference>
<dbReference type="HOGENOM" id="CLU_008615_3_1_5"/>
<dbReference type="InterPro" id="IPR001375">
    <property type="entry name" value="Peptidase_S9_cat"/>
</dbReference>
<dbReference type="Proteomes" id="UP000006589">
    <property type="component" value="Chromosome"/>
</dbReference>
<protein>
    <submittedName>
        <fullName evidence="3">Peptidase S9 prolyl oligopeptidase active site domain protein</fullName>
    </submittedName>
</protein>
<proteinExistence type="predicted"/>
<dbReference type="STRING" id="426355.Mrad2831_4772"/>
<organism evidence="3 4">
    <name type="scientific">Methylobacterium radiotolerans (strain ATCC 27329 / DSM 1819 / JCM 2831 / NBRC 15690 / NCIMB 10815 / 0-1)</name>
    <dbReference type="NCBI Taxonomy" id="426355"/>
    <lineage>
        <taxon>Bacteria</taxon>
        <taxon>Pseudomonadati</taxon>
        <taxon>Pseudomonadota</taxon>
        <taxon>Alphaproteobacteria</taxon>
        <taxon>Hyphomicrobiales</taxon>
        <taxon>Methylobacteriaceae</taxon>
        <taxon>Methylobacterium</taxon>
    </lineage>
</organism>
<dbReference type="RefSeq" id="WP_012321684.1">
    <property type="nucleotide sequence ID" value="NC_010505.1"/>
</dbReference>
<dbReference type="Gene3D" id="3.40.50.1820">
    <property type="entry name" value="alpha/beta hydrolase"/>
    <property type="match status" value="1"/>
</dbReference>
<evidence type="ECO:0000313" key="3">
    <source>
        <dbReference type="EMBL" id="ACB26733.1"/>
    </source>
</evidence>
<dbReference type="GeneID" id="6140840"/>
<dbReference type="MEROPS" id="S09.A77"/>
<gene>
    <name evidence="3" type="ordered locus">Mrad2831_4772</name>
</gene>
<dbReference type="Pfam" id="PF00326">
    <property type="entry name" value="Peptidase_S9"/>
    <property type="match status" value="1"/>
</dbReference>
<evidence type="ECO:0000256" key="1">
    <source>
        <dbReference type="ARBA" id="ARBA00022801"/>
    </source>
</evidence>
<dbReference type="PATRIC" id="fig|426355.14.peg.4842"/>
<evidence type="ECO:0000313" key="4">
    <source>
        <dbReference type="Proteomes" id="UP000006589"/>
    </source>
</evidence>
<dbReference type="GO" id="GO:0006508">
    <property type="term" value="P:proteolysis"/>
    <property type="evidence" value="ECO:0007669"/>
    <property type="project" value="InterPro"/>
</dbReference>
<keyword evidence="1" id="KW-0378">Hydrolase</keyword>
<dbReference type="eggNOG" id="COG1506">
    <property type="taxonomic scope" value="Bacteria"/>
</dbReference>
<dbReference type="AlphaFoldDB" id="B1M812"/>
<dbReference type="EMBL" id="CP001001">
    <property type="protein sequence ID" value="ACB26733.1"/>
    <property type="molecule type" value="Genomic_DNA"/>
</dbReference>
<dbReference type="PANTHER" id="PTHR42776:SF27">
    <property type="entry name" value="DIPEPTIDYL PEPTIDASE FAMILY MEMBER 6"/>
    <property type="match status" value="1"/>
</dbReference>
<dbReference type="InterPro" id="IPR011042">
    <property type="entry name" value="6-blade_b-propeller_TolB-like"/>
</dbReference>
<dbReference type="SUPFAM" id="SSF53474">
    <property type="entry name" value="alpha/beta-Hydrolases"/>
    <property type="match status" value="1"/>
</dbReference>